<evidence type="ECO:0000256" key="1">
    <source>
        <dbReference type="SAM" id="Phobius"/>
    </source>
</evidence>
<accession>A0AA49JDR8</accession>
<dbReference type="EMBL" id="CP129970">
    <property type="protein sequence ID" value="WKK86709.1"/>
    <property type="molecule type" value="Genomic_DNA"/>
</dbReference>
<keyword evidence="1" id="KW-0812">Transmembrane</keyword>
<dbReference type="Proteomes" id="UP001244443">
    <property type="component" value="Chromosome"/>
</dbReference>
<proteinExistence type="predicted"/>
<keyword evidence="4" id="KW-1185">Reference proteome</keyword>
<keyword evidence="1" id="KW-1133">Transmembrane helix</keyword>
<sequence>MELTKILRIVYWVLVIIMIMVFYYSLRYAGDQAMEYTLVALAFWTAAFVLNRYIRKLNSKKDDEQ</sequence>
<dbReference type="AlphaFoldDB" id="A0AA51ZWH1"/>
<evidence type="ECO:0000313" key="4">
    <source>
        <dbReference type="Proteomes" id="UP001244443"/>
    </source>
</evidence>
<feature type="transmembrane region" description="Helical" evidence="1">
    <location>
        <begin position="36"/>
        <end position="54"/>
    </location>
</feature>
<reference evidence="3 4" key="1">
    <citation type="submission" date="2023-08" db="EMBL/GenBank/DDBJ databases">
        <title>Comparative genomics and taxonomic characterization of three novel marine species of genus Marivirga.</title>
        <authorList>
            <person name="Muhammad N."/>
            <person name="Kim S.-G."/>
        </authorList>
    </citation>
    <scope>NUCLEOTIDE SEQUENCE</scope>
    <source>
        <strain evidence="2 4">ABR2-2</strain>
        <strain evidence="3">BKB1-2</strain>
    </source>
</reference>
<evidence type="ECO:0000313" key="3">
    <source>
        <dbReference type="EMBL" id="WNB18060.1"/>
    </source>
</evidence>
<name>A0AA51ZWH1_9BACT</name>
<evidence type="ECO:0000313" key="2">
    <source>
        <dbReference type="EMBL" id="WKK86709.1"/>
    </source>
</evidence>
<dbReference type="RefSeq" id="WP_302103092.1">
    <property type="nucleotide sequence ID" value="NZ_CP129968.2"/>
</dbReference>
<keyword evidence="1" id="KW-0472">Membrane</keyword>
<organism evidence="3">
    <name type="scientific">Marivirga arenosa</name>
    <dbReference type="NCBI Taxonomy" id="3059076"/>
    <lineage>
        <taxon>Bacteria</taxon>
        <taxon>Pseudomonadati</taxon>
        <taxon>Bacteroidota</taxon>
        <taxon>Cytophagia</taxon>
        <taxon>Cytophagales</taxon>
        <taxon>Marivirgaceae</taxon>
        <taxon>Marivirga</taxon>
    </lineage>
</organism>
<protein>
    <submittedName>
        <fullName evidence="3">Uncharacterized protein</fullName>
    </submittedName>
</protein>
<dbReference type="EMBL" id="CP129968">
    <property type="protein sequence ID" value="WNB18060.1"/>
    <property type="molecule type" value="Genomic_DNA"/>
</dbReference>
<dbReference type="Proteomes" id="UP001232019">
    <property type="component" value="Chromosome"/>
</dbReference>
<gene>
    <name evidence="3" type="ORF">QYS47_29060</name>
    <name evidence="2" type="ORF">QYS48_07365</name>
</gene>
<dbReference type="KEGG" id="marp:QYS47_29060"/>
<feature type="transmembrane region" description="Helical" evidence="1">
    <location>
        <begin position="9"/>
        <end position="30"/>
    </location>
</feature>
<accession>A0AA51ZWH1</accession>